<dbReference type="AlphaFoldDB" id="A0A6D2JEC6"/>
<accession>A0A6D2JEC6</accession>
<dbReference type="OrthoDB" id="1001388at2759"/>
<dbReference type="EMBL" id="CACVBM020001157">
    <property type="protein sequence ID" value="CAA7035371.1"/>
    <property type="molecule type" value="Genomic_DNA"/>
</dbReference>
<dbReference type="EMBL" id="CACVBM020001163">
    <property type="protein sequence ID" value="CAA7036229.1"/>
    <property type="molecule type" value="Genomic_DNA"/>
</dbReference>
<reference evidence="1 3" key="1">
    <citation type="submission" date="2020-01" db="EMBL/GenBank/DDBJ databases">
        <authorList>
            <person name="Mishra B."/>
        </authorList>
    </citation>
    <scope>NUCLEOTIDE SEQUENCE [LARGE SCALE GENOMIC DNA]</scope>
</reference>
<organism evidence="1 3">
    <name type="scientific">Microthlaspi erraticum</name>
    <dbReference type="NCBI Taxonomy" id="1685480"/>
    <lineage>
        <taxon>Eukaryota</taxon>
        <taxon>Viridiplantae</taxon>
        <taxon>Streptophyta</taxon>
        <taxon>Embryophyta</taxon>
        <taxon>Tracheophyta</taxon>
        <taxon>Spermatophyta</taxon>
        <taxon>Magnoliopsida</taxon>
        <taxon>eudicotyledons</taxon>
        <taxon>Gunneridae</taxon>
        <taxon>Pentapetalae</taxon>
        <taxon>rosids</taxon>
        <taxon>malvids</taxon>
        <taxon>Brassicales</taxon>
        <taxon>Brassicaceae</taxon>
        <taxon>Coluteocarpeae</taxon>
        <taxon>Microthlaspi</taxon>
    </lineage>
</organism>
<dbReference type="Proteomes" id="UP000467841">
    <property type="component" value="Unassembled WGS sequence"/>
</dbReference>
<proteinExistence type="predicted"/>
<name>A0A6D2JEC6_9BRAS</name>
<gene>
    <name evidence="1" type="ORF">MERR_LOCUS22606</name>
    <name evidence="2" type="ORF">MERR_LOCUS23464</name>
</gene>
<keyword evidence="3" id="KW-1185">Reference proteome</keyword>
<sequence>MKVTSVGRVWFLSVIYGNPNPKFRAQVWDRGTRFGASQKEAWCMIADFKEILSNEEKTGGKVRHPLNLSNLSAELCFANPAWFNMFPSGYQWFLERFPSDHRPVLVKFMGDQEPFRGQFHFDKRWPLDPNFVTVIKNAWDSGCSNNSGSSLTRIVNFRRAISAWKRQVAPNSQVRIKRLREELRRKKKSDIRGSEE</sequence>
<evidence type="ECO:0000313" key="3">
    <source>
        <dbReference type="Proteomes" id="UP000467841"/>
    </source>
</evidence>
<evidence type="ECO:0000313" key="2">
    <source>
        <dbReference type="EMBL" id="CAA7036229.1"/>
    </source>
</evidence>
<evidence type="ECO:0008006" key="4">
    <source>
        <dbReference type="Google" id="ProtNLM"/>
    </source>
</evidence>
<protein>
    <recommendedName>
        <fullName evidence="4">Endonuclease/exonuclease/phosphatase domain-containing protein</fullName>
    </recommendedName>
</protein>
<evidence type="ECO:0000313" key="1">
    <source>
        <dbReference type="EMBL" id="CAA7035371.1"/>
    </source>
</evidence>